<gene>
    <name evidence="2" type="ORF">DXT89_13555</name>
    <name evidence="3" type="ORF">GOZ88_10015</name>
</gene>
<reference evidence="2 4" key="1">
    <citation type="submission" date="2018-08" db="EMBL/GenBank/DDBJ databases">
        <title>Genome sequencing of Agrobacterium vitis strain ICMP 10754.</title>
        <authorList>
            <person name="Visnovsky S.B."/>
            <person name="Pitman A.R."/>
        </authorList>
    </citation>
    <scope>NUCLEOTIDE SEQUENCE [LARGE SCALE GENOMIC DNA]</scope>
    <source>
        <strain evidence="2 4">ICMP 10754</strain>
    </source>
</reference>
<dbReference type="Proteomes" id="UP000436911">
    <property type="component" value="Unassembled WGS sequence"/>
</dbReference>
<dbReference type="RefSeq" id="WP_060718224.1">
    <property type="nucleotide sequence ID" value="NZ_CP055265.1"/>
</dbReference>
<keyword evidence="1" id="KW-1133">Transmembrane helix</keyword>
<dbReference type="GeneID" id="60683172"/>
<evidence type="ECO:0000313" key="5">
    <source>
        <dbReference type="Proteomes" id="UP000440716"/>
    </source>
</evidence>
<name>A0A368NUG6_AGRVI</name>
<dbReference type="OrthoDB" id="7871150at2"/>
<keyword evidence="1" id="KW-0812">Transmembrane</keyword>
<feature type="transmembrane region" description="Helical" evidence="1">
    <location>
        <begin position="6"/>
        <end position="27"/>
    </location>
</feature>
<protein>
    <submittedName>
        <fullName evidence="2">Uncharacterized protein</fullName>
    </submittedName>
</protein>
<keyword evidence="1" id="KW-0472">Membrane</keyword>
<proteinExistence type="predicted"/>
<evidence type="ECO:0000313" key="4">
    <source>
        <dbReference type="Proteomes" id="UP000436911"/>
    </source>
</evidence>
<sequence length="179" mass="19752">MSTGDWALVVSIFSFIVSLAGFIWNVWSKFIYPKAKVRVSFYSGFVMGEGFDGVEMLTLNATNYGPGAITLHLAVGRSRVSRFKKLESFMLNPLHDFPAQTNFTLGPFSGGLPKKVDVGESFSAFFVKKHAAIAIKNVVDVGFTDTFGRCHWARRRAVAKARSEVKEAFAADSETPILE</sequence>
<dbReference type="EMBL" id="WPHU01000003">
    <property type="protein sequence ID" value="MVA56448.1"/>
    <property type="molecule type" value="Genomic_DNA"/>
</dbReference>
<accession>A0A368NUG6</accession>
<dbReference type="Proteomes" id="UP000440716">
    <property type="component" value="Unassembled WGS sequence"/>
</dbReference>
<comment type="caution">
    <text evidence="2">The sequence shown here is derived from an EMBL/GenBank/DDBJ whole genome shotgun (WGS) entry which is preliminary data.</text>
</comment>
<reference evidence="3 5" key="2">
    <citation type="submission" date="2019-12" db="EMBL/GenBank/DDBJ databases">
        <title>Whole-genome sequencing of Allorhizobium vitis.</title>
        <authorList>
            <person name="Gan H.M."/>
            <person name="Szegedi E."/>
            <person name="Burr T."/>
            <person name="Savka M.A."/>
        </authorList>
    </citation>
    <scope>NUCLEOTIDE SEQUENCE [LARGE SCALE GENOMIC DNA]</scope>
    <source>
        <strain evidence="3 5">CG415</strain>
    </source>
</reference>
<evidence type="ECO:0000256" key="1">
    <source>
        <dbReference type="SAM" id="Phobius"/>
    </source>
</evidence>
<dbReference type="AlphaFoldDB" id="A0A368NUG6"/>
<evidence type="ECO:0000313" key="3">
    <source>
        <dbReference type="EMBL" id="MVA56448.1"/>
    </source>
</evidence>
<organism evidence="2 4">
    <name type="scientific">Agrobacterium vitis</name>
    <name type="common">Rhizobium vitis</name>
    <dbReference type="NCBI Taxonomy" id="373"/>
    <lineage>
        <taxon>Bacteria</taxon>
        <taxon>Pseudomonadati</taxon>
        <taxon>Pseudomonadota</taxon>
        <taxon>Alphaproteobacteria</taxon>
        <taxon>Hyphomicrobiales</taxon>
        <taxon>Rhizobiaceae</taxon>
        <taxon>Rhizobium/Agrobacterium group</taxon>
        <taxon>Agrobacterium</taxon>
    </lineage>
</organism>
<dbReference type="EMBL" id="QUSG01000006">
    <property type="protein sequence ID" value="KAA3526962.1"/>
    <property type="molecule type" value="Genomic_DNA"/>
</dbReference>
<evidence type="ECO:0000313" key="2">
    <source>
        <dbReference type="EMBL" id="KAA3526962.1"/>
    </source>
</evidence>